<proteinExistence type="predicted"/>
<dbReference type="PANTHER" id="PTHR31438:SF1">
    <property type="entry name" value="LYSINE N-ACYLTRANSFERASE C17G9.06C-RELATED"/>
    <property type="match status" value="1"/>
</dbReference>
<dbReference type="EC" id="2.3.1.-" evidence="3"/>
<dbReference type="RefSeq" id="WP_082788648.1">
    <property type="nucleotide sequence ID" value="NZ_CBCSGM010000001.1"/>
</dbReference>
<gene>
    <name evidence="3" type="primary">aacA-aphD</name>
    <name evidence="3" type="ORF">NCTC4824_03016</name>
</gene>
<dbReference type="EMBL" id="LS483476">
    <property type="protein sequence ID" value="SQI60986.1"/>
    <property type="molecule type" value="Genomic_DNA"/>
</dbReference>
<accession>A0A2X4W9W5</accession>
<dbReference type="InterPro" id="IPR016181">
    <property type="entry name" value="Acyl_CoA_acyltransferase"/>
</dbReference>
<evidence type="ECO:0000313" key="3">
    <source>
        <dbReference type="EMBL" id="SQI60986.1"/>
    </source>
</evidence>
<evidence type="ECO:0000256" key="1">
    <source>
        <dbReference type="ARBA" id="ARBA00023251"/>
    </source>
</evidence>
<name>A0A2X4W9W5_LEDLE</name>
<protein>
    <submittedName>
        <fullName evidence="3">Bifunctional AAC/APH</fullName>
        <ecNumber evidence="3">2.3.1.-</ecNumber>
    </submittedName>
</protein>
<keyword evidence="3" id="KW-0012">Acyltransferase</keyword>
<dbReference type="PROSITE" id="PS51186">
    <property type="entry name" value="GNAT"/>
    <property type="match status" value="1"/>
</dbReference>
<reference evidence="3 4" key="1">
    <citation type="submission" date="2018-06" db="EMBL/GenBank/DDBJ databases">
        <authorList>
            <consortium name="Pathogen Informatics"/>
            <person name="Doyle S."/>
        </authorList>
    </citation>
    <scope>NUCLEOTIDE SEQUENCE [LARGE SCALE GENOMIC DNA]</scope>
    <source>
        <strain evidence="3 4">NCTC4824</strain>
    </source>
</reference>
<sequence>MLFEIERLSVRVLERNDAALLAKWLSNPTVLQYYEGRDHPFDIDKVKKVFFDKETDVNRCIIEFKGVAIGYIQYYQLDKETQLLYGYPIVAPVTIYGIDQFIGEENYWDQGIGQLLIRSMVKFLMKHKQANKIVMDPQTWNLRALRCYEKCGFRKIKLLSNHELHEGKYRDCWLIEFTKDASIS</sequence>
<dbReference type="GO" id="GO:0016410">
    <property type="term" value="F:N-acyltransferase activity"/>
    <property type="evidence" value="ECO:0007669"/>
    <property type="project" value="TreeGrafter"/>
</dbReference>
<dbReference type="PANTHER" id="PTHR31438">
    <property type="entry name" value="LYSINE N-ACYLTRANSFERASE C17G9.06C-RELATED"/>
    <property type="match status" value="1"/>
</dbReference>
<feature type="domain" description="N-acetyltransferase" evidence="2">
    <location>
        <begin position="8"/>
        <end position="176"/>
    </location>
</feature>
<keyword evidence="1" id="KW-0046">Antibiotic resistance</keyword>
<keyword evidence="3" id="KW-0808">Transferase</keyword>
<dbReference type="SUPFAM" id="SSF55729">
    <property type="entry name" value="Acyl-CoA N-acyltransferases (Nat)"/>
    <property type="match status" value="1"/>
</dbReference>
<dbReference type="AlphaFoldDB" id="A0A2X4W9W5"/>
<dbReference type="STRING" id="1348624.GCA_001591545_02064"/>
<dbReference type="KEGG" id="blen:NCTC4824_03016"/>
<organism evidence="3 4">
    <name type="scientific">Lederbergia lenta</name>
    <name type="common">Bacillus lentus</name>
    <dbReference type="NCBI Taxonomy" id="1467"/>
    <lineage>
        <taxon>Bacteria</taxon>
        <taxon>Bacillati</taxon>
        <taxon>Bacillota</taxon>
        <taxon>Bacilli</taxon>
        <taxon>Bacillales</taxon>
        <taxon>Bacillaceae</taxon>
        <taxon>Lederbergia</taxon>
    </lineage>
</organism>
<keyword evidence="4" id="KW-1185">Reference proteome</keyword>
<dbReference type="InterPro" id="IPR000182">
    <property type="entry name" value="GNAT_dom"/>
</dbReference>
<dbReference type="Proteomes" id="UP000249134">
    <property type="component" value="Chromosome 1"/>
</dbReference>
<dbReference type="Gene3D" id="3.40.630.30">
    <property type="match status" value="1"/>
</dbReference>
<evidence type="ECO:0000259" key="2">
    <source>
        <dbReference type="PROSITE" id="PS51186"/>
    </source>
</evidence>
<dbReference type="GO" id="GO:0046677">
    <property type="term" value="P:response to antibiotic"/>
    <property type="evidence" value="ECO:0007669"/>
    <property type="project" value="UniProtKB-KW"/>
</dbReference>
<dbReference type="Pfam" id="PF13523">
    <property type="entry name" value="Acetyltransf_8"/>
    <property type="match status" value="1"/>
</dbReference>
<evidence type="ECO:0000313" key="4">
    <source>
        <dbReference type="Proteomes" id="UP000249134"/>
    </source>
</evidence>